<keyword evidence="2" id="KW-1133">Transmembrane helix</keyword>
<dbReference type="InterPro" id="IPR029044">
    <property type="entry name" value="Nucleotide-diphossugar_trans"/>
</dbReference>
<dbReference type="Proteomes" id="UP001465755">
    <property type="component" value="Unassembled WGS sequence"/>
</dbReference>
<dbReference type="PANTHER" id="PTHR32385:SF15">
    <property type="entry name" value="INOSITOL PHOSPHOCERAMIDE MANNOSYLTRANSFERASE 1"/>
    <property type="match status" value="1"/>
</dbReference>
<dbReference type="PANTHER" id="PTHR32385">
    <property type="entry name" value="MANNOSYL PHOSPHORYLINOSITOL CERAMIDE SYNTHASE"/>
    <property type="match status" value="1"/>
</dbReference>
<dbReference type="GO" id="GO:0016020">
    <property type="term" value="C:membrane"/>
    <property type="evidence" value="ECO:0007669"/>
    <property type="project" value="GOC"/>
</dbReference>
<keyword evidence="2" id="KW-0812">Transmembrane</keyword>
<dbReference type="InterPro" id="IPR007577">
    <property type="entry name" value="GlycoTrfase_DXD_sugar-bd_CS"/>
</dbReference>
<feature type="transmembrane region" description="Helical" evidence="2">
    <location>
        <begin position="266"/>
        <end position="285"/>
    </location>
</feature>
<protein>
    <submittedName>
        <fullName evidence="3">Uncharacterized protein</fullName>
    </submittedName>
</protein>
<name>A0AAW1PDX0_9CHLO</name>
<dbReference type="InterPro" id="IPR051706">
    <property type="entry name" value="Glycosyltransferase_domain"/>
</dbReference>
<proteinExistence type="predicted"/>
<accession>A0AAW1PDX0</accession>
<comment type="caution">
    <text evidence="3">The sequence shown here is derived from an EMBL/GenBank/DDBJ whole genome shotgun (WGS) entry which is preliminary data.</text>
</comment>
<dbReference type="Gene3D" id="3.90.550.20">
    <property type="match status" value="1"/>
</dbReference>
<gene>
    <name evidence="3" type="ORF">WJX73_007040</name>
</gene>
<dbReference type="GO" id="GO:0051999">
    <property type="term" value="P:mannosyl-inositol phosphorylceramide biosynthetic process"/>
    <property type="evidence" value="ECO:0007669"/>
    <property type="project" value="TreeGrafter"/>
</dbReference>
<evidence type="ECO:0000313" key="3">
    <source>
        <dbReference type="EMBL" id="KAK9806525.1"/>
    </source>
</evidence>
<organism evidence="3 4">
    <name type="scientific">Symbiochloris irregularis</name>
    <dbReference type="NCBI Taxonomy" id="706552"/>
    <lineage>
        <taxon>Eukaryota</taxon>
        <taxon>Viridiplantae</taxon>
        <taxon>Chlorophyta</taxon>
        <taxon>core chlorophytes</taxon>
        <taxon>Trebouxiophyceae</taxon>
        <taxon>Trebouxiales</taxon>
        <taxon>Trebouxiaceae</taxon>
        <taxon>Symbiochloris</taxon>
    </lineage>
</organism>
<sequence>MPWSTQAQTPGSSFRLTTAALHRLLCSQLSLRELEGARLLSLSRPSPTQQSLDTGLQDAFACSETVTPVAGLLSPRRTNSWGTNTPRPRRMRKAYARTLIAEKYPALLHTYDAYPYAIERADVVRYAILDTYGGFYLDLDIECRVPLDFMRPYPFVMPATKPVGFSNDFMASIPKHPLLKQMLAALPRWRMPLLTKYPTVMFSTGPMFVTMQASVYVDRSALWVLPDAMYGKYVHRGANPLFHHLHGSSWHGDDAKSVLWFVRHPLFLVLICIAAACGGILWLLVSVRFNAIRRWSSSSSEGKGDKGLPLTQVVTLKSS</sequence>
<reference evidence="3 4" key="1">
    <citation type="journal article" date="2024" name="Nat. Commun.">
        <title>Phylogenomics reveals the evolutionary origins of lichenization in chlorophyte algae.</title>
        <authorList>
            <person name="Puginier C."/>
            <person name="Libourel C."/>
            <person name="Otte J."/>
            <person name="Skaloud P."/>
            <person name="Haon M."/>
            <person name="Grisel S."/>
            <person name="Petersen M."/>
            <person name="Berrin J.G."/>
            <person name="Delaux P.M."/>
            <person name="Dal Grande F."/>
            <person name="Keller J."/>
        </authorList>
    </citation>
    <scope>NUCLEOTIDE SEQUENCE [LARGE SCALE GENOMIC DNA]</scope>
    <source>
        <strain evidence="3 4">SAG 2036</strain>
    </source>
</reference>
<dbReference type="AlphaFoldDB" id="A0AAW1PDX0"/>
<keyword evidence="1" id="KW-0808">Transferase</keyword>
<evidence type="ECO:0000256" key="1">
    <source>
        <dbReference type="ARBA" id="ARBA00022679"/>
    </source>
</evidence>
<dbReference type="EMBL" id="JALJOQ010000037">
    <property type="protein sequence ID" value="KAK9806525.1"/>
    <property type="molecule type" value="Genomic_DNA"/>
</dbReference>
<dbReference type="SUPFAM" id="SSF53448">
    <property type="entry name" value="Nucleotide-diphospho-sugar transferases"/>
    <property type="match status" value="1"/>
</dbReference>
<dbReference type="Pfam" id="PF04488">
    <property type="entry name" value="Gly_transf_sug"/>
    <property type="match status" value="1"/>
</dbReference>
<keyword evidence="4" id="KW-1185">Reference proteome</keyword>
<evidence type="ECO:0000313" key="4">
    <source>
        <dbReference type="Proteomes" id="UP001465755"/>
    </source>
</evidence>
<evidence type="ECO:0000256" key="2">
    <source>
        <dbReference type="SAM" id="Phobius"/>
    </source>
</evidence>
<dbReference type="GO" id="GO:0000030">
    <property type="term" value="F:mannosyltransferase activity"/>
    <property type="evidence" value="ECO:0007669"/>
    <property type="project" value="TreeGrafter"/>
</dbReference>
<keyword evidence="2" id="KW-0472">Membrane</keyword>